<evidence type="ECO:0000313" key="1">
    <source>
        <dbReference type="EMBL" id="GAA3904693.1"/>
    </source>
</evidence>
<sequence length="130" mass="13972">MEPLTEQRNVMGPLVFGFLRLVGVSESRQRALAEAVTDYCRRHELTLGGMYMERRTATSCAFVGMLDAVQATRPYGVVFPAPSHLGPQAIAAERRQRLNAAGAEILLVRGVRPAPTRDSASTPASGSATS</sequence>
<organism evidence="1 2">
    <name type="scientific">Streptomyces gulbargensis</name>
    <dbReference type="NCBI Taxonomy" id="364901"/>
    <lineage>
        <taxon>Bacteria</taxon>
        <taxon>Bacillati</taxon>
        <taxon>Actinomycetota</taxon>
        <taxon>Actinomycetes</taxon>
        <taxon>Kitasatosporales</taxon>
        <taxon>Streptomycetaceae</taxon>
        <taxon>Streptomyces</taxon>
    </lineage>
</organism>
<keyword evidence="2" id="KW-1185">Reference proteome</keyword>
<dbReference type="RefSeq" id="WP_345279491.1">
    <property type="nucleotide sequence ID" value="NZ_BAABAJ010000003.1"/>
</dbReference>
<gene>
    <name evidence="1" type="ORF">GCM10022244_13600</name>
</gene>
<dbReference type="EMBL" id="BAABAJ010000003">
    <property type="protein sequence ID" value="GAA3904693.1"/>
    <property type="molecule type" value="Genomic_DNA"/>
</dbReference>
<protein>
    <recommendedName>
        <fullName evidence="3">Resolvase/invertase-type recombinase catalytic domain-containing protein</fullName>
    </recommendedName>
</protein>
<accession>A0ABP7LRC3</accession>
<name>A0ABP7LRC3_9ACTN</name>
<comment type="caution">
    <text evidence="1">The sequence shown here is derived from an EMBL/GenBank/DDBJ whole genome shotgun (WGS) entry which is preliminary data.</text>
</comment>
<evidence type="ECO:0000313" key="2">
    <source>
        <dbReference type="Proteomes" id="UP001501000"/>
    </source>
</evidence>
<reference evidence="2" key="1">
    <citation type="journal article" date="2019" name="Int. J. Syst. Evol. Microbiol.">
        <title>The Global Catalogue of Microorganisms (GCM) 10K type strain sequencing project: providing services to taxonomists for standard genome sequencing and annotation.</title>
        <authorList>
            <consortium name="The Broad Institute Genomics Platform"/>
            <consortium name="The Broad Institute Genome Sequencing Center for Infectious Disease"/>
            <person name="Wu L."/>
            <person name="Ma J."/>
        </authorList>
    </citation>
    <scope>NUCLEOTIDE SEQUENCE [LARGE SCALE GENOMIC DNA]</scope>
    <source>
        <strain evidence="2">JCM 16956</strain>
    </source>
</reference>
<dbReference type="Proteomes" id="UP001501000">
    <property type="component" value="Unassembled WGS sequence"/>
</dbReference>
<proteinExistence type="predicted"/>
<evidence type="ECO:0008006" key="3">
    <source>
        <dbReference type="Google" id="ProtNLM"/>
    </source>
</evidence>